<keyword evidence="3 7" id="KW-0378">Hydrolase</keyword>
<dbReference type="OrthoDB" id="7055905at2"/>
<dbReference type="AlphaFoldDB" id="A0A411YKB2"/>
<comment type="cofactor">
    <cofactor evidence="1">
        <name>Zn(2+)</name>
        <dbReference type="ChEBI" id="CHEBI:29105"/>
    </cofactor>
</comment>
<evidence type="ECO:0000313" key="8">
    <source>
        <dbReference type="Proteomes" id="UP000291469"/>
    </source>
</evidence>
<feature type="domain" description="Peptidase M20 dimerisation" evidence="6">
    <location>
        <begin position="172"/>
        <end position="272"/>
    </location>
</feature>
<evidence type="ECO:0000256" key="3">
    <source>
        <dbReference type="ARBA" id="ARBA00022801"/>
    </source>
</evidence>
<dbReference type="Pfam" id="PF01546">
    <property type="entry name" value="Peptidase_M20"/>
    <property type="match status" value="1"/>
</dbReference>
<organism evidence="7 8">
    <name type="scientific">Egibacter rhizosphaerae</name>
    <dbReference type="NCBI Taxonomy" id="1670831"/>
    <lineage>
        <taxon>Bacteria</taxon>
        <taxon>Bacillati</taxon>
        <taxon>Actinomycetota</taxon>
        <taxon>Nitriliruptoria</taxon>
        <taxon>Egibacterales</taxon>
        <taxon>Egibacteraceae</taxon>
        <taxon>Egibacter</taxon>
    </lineage>
</organism>
<dbReference type="PANTHER" id="PTHR43808:SF31">
    <property type="entry name" value="N-ACETYL-L-CITRULLINE DEACETYLASE"/>
    <property type="match status" value="1"/>
</dbReference>
<name>A0A411YKB2_9ACTN</name>
<dbReference type="GO" id="GO:0009014">
    <property type="term" value="F:succinyl-diaminopimelate desuccinylase activity"/>
    <property type="evidence" value="ECO:0007669"/>
    <property type="project" value="UniProtKB-UniRule"/>
</dbReference>
<dbReference type="InterPro" id="IPR050072">
    <property type="entry name" value="Peptidase_M20A"/>
</dbReference>
<dbReference type="InterPro" id="IPR001261">
    <property type="entry name" value="ArgE/DapE_CS"/>
</dbReference>
<keyword evidence="4" id="KW-0862">Zinc</keyword>
<evidence type="ECO:0000313" key="7">
    <source>
        <dbReference type="EMBL" id="QBI21627.1"/>
    </source>
</evidence>
<dbReference type="Gene3D" id="3.30.70.360">
    <property type="match status" value="1"/>
</dbReference>
<evidence type="ECO:0000256" key="1">
    <source>
        <dbReference type="ARBA" id="ARBA00001947"/>
    </source>
</evidence>
<dbReference type="GO" id="GO:0046872">
    <property type="term" value="F:metal ion binding"/>
    <property type="evidence" value="ECO:0007669"/>
    <property type="project" value="UniProtKB-KW"/>
</dbReference>
<dbReference type="Proteomes" id="UP000291469">
    <property type="component" value="Chromosome"/>
</dbReference>
<evidence type="ECO:0000256" key="2">
    <source>
        <dbReference type="ARBA" id="ARBA00022723"/>
    </source>
</evidence>
<evidence type="ECO:0000256" key="4">
    <source>
        <dbReference type="ARBA" id="ARBA00022833"/>
    </source>
</evidence>
<sequence>MTGTSRDEGGPPDPLAELALELLGIPSPTGDEGELADWLVARYRDEAVERHGNSLVVGAADPTRPQVLLVGHLDVVPPTDADSAPRREGDRLVGRGASDMKGGLAVAMAAFEDPALRQGPYALRLVAYAGEEGPHDGNELGPLLEAVPELEQAGLAVVLEPTDGQVQLGCLGVLNAHVTVSGQAAHAARPWHGENALTKAGPLLSDLGAREPRDVTVDGLAFREVVTVSQGWTENARNVVPDRFTLNLNVRFAPDKDLVEAETAVRELIGDRGEVVIVDRAPAAAPRADAPLLERFVPAIDAPVSPKQAWTDVARFAAHGVPALNYGPGITAQAHQAGEYVEVPALHEALAALRRFLAT</sequence>
<dbReference type="PROSITE" id="PS00759">
    <property type="entry name" value="ARGE_DAPE_CPG2_2"/>
    <property type="match status" value="1"/>
</dbReference>
<accession>A0A411YKB2</accession>
<dbReference type="GO" id="GO:0006526">
    <property type="term" value="P:L-arginine biosynthetic process"/>
    <property type="evidence" value="ECO:0007669"/>
    <property type="project" value="TreeGrafter"/>
</dbReference>
<dbReference type="PROSITE" id="PS00758">
    <property type="entry name" value="ARGE_DAPE_CPG2_1"/>
    <property type="match status" value="1"/>
</dbReference>
<dbReference type="PANTHER" id="PTHR43808">
    <property type="entry name" value="ACETYLORNITHINE DEACETYLASE"/>
    <property type="match status" value="1"/>
</dbReference>
<evidence type="ECO:0000259" key="6">
    <source>
        <dbReference type="Pfam" id="PF07687"/>
    </source>
</evidence>
<dbReference type="GO" id="GO:0009089">
    <property type="term" value="P:lysine biosynthetic process via diaminopimelate"/>
    <property type="evidence" value="ECO:0007669"/>
    <property type="project" value="UniProtKB-UniRule"/>
</dbReference>
<dbReference type="SUPFAM" id="SSF55031">
    <property type="entry name" value="Bacterial exopeptidase dimerisation domain"/>
    <property type="match status" value="1"/>
</dbReference>
<dbReference type="SUPFAM" id="SSF53187">
    <property type="entry name" value="Zn-dependent exopeptidases"/>
    <property type="match status" value="1"/>
</dbReference>
<dbReference type="InterPro" id="IPR010174">
    <property type="entry name" value="Succinyl-DAP_deSuclase_DapE"/>
</dbReference>
<dbReference type="InterPro" id="IPR036264">
    <property type="entry name" value="Bact_exopeptidase_dim_dom"/>
</dbReference>
<dbReference type="NCBIfam" id="TIGR01900">
    <property type="entry name" value="dapE-gram_pos"/>
    <property type="match status" value="1"/>
</dbReference>
<keyword evidence="8" id="KW-1185">Reference proteome</keyword>
<dbReference type="InterPro" id="IPR011650">
    <property type="entry name" value="Peptidase_M20_dimer"/>
</dbReference>
<dbReference type="RefSeq" id="WP_131156619.1">
    <property type="nucleotide sequence ID" value="NZ_CP036402.1"/>
</dbReference>
<dbReference type="EC" id="3.5.1.18" evidence="5"/>
<keyword evidence="2" id="KW-0479">Metal-binding</keyword>
<dbReference type="EMBL" id="CP036402">
    <property type="protein sequence ID" value="QBI21627.1"/>
    <property type="molecule type" value="Genomic_DNA"/>
</dbReference>
<reference evidence="7 8" key="1">
    <citation type="submission" date="2019-01" db="EMBL/GenBank/DDBJ databases">
        <title>Egibacter rhizosphaerae EGI 80759T.</title>
        <authorList>
            <person name="Chen D.-D."/>
            <person name="Tian Y."/>
            <person name="Jiao J.-Y."/>
            <person name="Zhang X.-T."/>
            <person name="Zhang Y.-G."/>
            <person name="Zhang Y."/>
            <person name="Xiao M."/>
            <person name="Shu W.-S."/>
            <person name="Li W.-J."/>
        </authorList>
    </citation>
    <scope>NUCLEOTIDE SEQUENCE [LARGE SCALE GENOMIC DNA]</scope>
    <source>
        <strain evidence="7 8">EGI 80759</strain>
    </source>
</reference>
<evidence type="ECO:0000256" key="5">
    <source>
        <dbReference type="NCBIfam" id="TIGR01900"/>
    </source>
</evidence>
<gene>
    <name evidence="7" type="primary">dapE</name>
    <name evidence="7" type="ORF">ER308_20025</name>
</gene>
<dbReference type="Gene3D" id="3.40.630.10">
    <property type="entry name" value="Zn peptidases"/>
    <property type="match status" value="1"/>
</dbReference>
<proteinExistence type="predicted"/>
<protein>
    <recommendedName>
        <fullName evidence="5">Succinyl-diaminopimelate desuccinylase</fullName>
        <ecNumber evidence="5">3.5.1.18</ecNumber>
    </recommendedName>
</protein>
<dbReference type="GO" id="GO:0008777">
    <property type="term" value="F:acetylornithine deacetylase activity"/>
    <property type="evidence" value="ECO:0007669"/>
    <property type="project" value="TreeGrafter"/>
</dbReference>
<dbReference type="InterPro" id="IPR002933">
    <property type="entry name" value="Peptidase_M20"/>
</dbReference>
<dbReference type="Pfam" id="PF07687">
    <property type="entry name" value="M20_dimer"/>
    <property type="match status" value="1"/>
</dbReference>
<dbReference type="KEGG" id="erz:ER308_20025"/>